<comment type="caution">
    <text evidence="2">The sequence shown here is derived from an EMBL/GenBank/DDBJ whole genome shotgun (WGS) entry which is preliminary data.</text>
</comment>
<keyword evidence="1" id="KW-0812">Transmembrane</keyword>
<evidence type="ECO:0008006" key="4">
    <source>
        <dbReference type="Google" id="ProtNLM"/>
    </source>
</evidence>
<dbReference type="InterPro" id="IPR006481">
    <property type="entry name" value="Phage_lambda_GpS_holin"/>
</dbReference>
<reference evidence="2 3" key="1">
    <citation type="submission" date="2019-02" db="EMBL/GenBank/DDBJ databases">
        <title>The draft genome of Enterobacter spp. strains.</title>
        <authorList>
            <person name="Wang C."/>
            <person name="Feng Y."/>
            <person name="Zong Z."/>
        </authorList>
    </citation>
    <scope>NUCLEOTIDE SEQUENCE [LARGE SCALE GENOMIC DNA]</scope>
    <source>
        <strain evidence="2 3">WCHEQ120003</strain>
    </source>
</reference>
<proteinExistence type="predicted"/>
<dbReference type="RefSeq" id="WP_131637086.1">
    <property type="nucleotide sequence ID" value="NZ_SJON01000009.1"/>
</dbReference>
<dbReference type="AlphaFoldDB" id="A0AAE8QVH9"/>
<dbReference type="Proteomes" id="UP000291623">
    <property type="component" value="Unassembled WGS sequence"/>
</dbReference>
<keyword evidence="1" id="KW-1133">Transmembrane helix</keyword>
<protein>
    <recommendedName>
        <fullName evidence="4">Phage holin, lambda family</fullName>
    </recommendedName>
</protein>
<name>A0AAE8QVH9_9ENTR</name>
<accession>A0AAE8QVH9</accession>
<organism evidence="2 3">
    <name type="scientific">Enterobacter quasihormaechei</name>
    <dbReference type="NCBI Taxonomy" id="2529382"/>
    <lineage>
        <taxon>Bacteria</taxon>
        <taxon>Pseudomonadati</taxon>
        <taxon>Pseudomonadota</taxon>
        <taxon>Gammaproteobacteria</taxon>
        <taxon>Enterobacterales</taxon>
        <taxon>Enterobacteriaceae</taxon>
        <taxon>Enterobacter</taxon>
    </lineage>
</organism>
<feature type="transmembrane region" description="Helical" evidence="1">
    <location>
        <begin position="47"/>
        <end position="66"/>
    </location>
</feature>
<evidence type="ECO:0000256" key="1">
    <source>
        <dbReference type="SAM" id="Phobius"/>
    </source>
</evidence>
<evidence type="ECO:0000313" key="2">
    <source>
        <dbReference type="EMBL" id="TCB86086.1"/>
    </source>
</evidence>
<dbReference type="EMBL" id="SJON01000009">
    <property type="protein sequence ID" value="TCB86086.1"/>
    <property type="molecule type" value="Genomic_DNA"/>
</dbReference>
<evidence type="ECO:0000313" key="3">
    <source>
        <dbReference type="Proteomes" id="UP000291623"/>
    </source>
</evidence>
<gene>
    <name evidence="2" type="ORF">E0L16_13035</name>
</gene>
<dbReference type="GeneID" id="92385705"/>
<sequence>MQNYTPPGGWGPVLHFLHEHRLSIQAALTAFCIAIAFSLWDGLAWRRAINAGFICFFVALAVSAFLEQLGVSDIDWSFVVGVAVGGAGADRCRSLINAAVTLFASKKGINDDQR</sequence>
<dbReference type="Pfam" id="PF05106">
    <property type="entry name" value="Phage_holin_3_1"/>
    <property type="match status" value="1"/>
</dbReference>
<keyword evidence="1" id="KW-0472">Membrane</keyword>
<feature type="transmembrane region" description="Helical" evidence="1">
    <location>
        <begin position="22"/>
        <end position="40"/>
    </location>
</feature>